<evidence type="ECO:0000256" key="7">
    <source>
        <dbReference type="ARBA" id="ARBA00022692"/>
    </source>
</evidence>
<evidence type="ECO:0000256" key="1">
    <source>
        <dbReference type="ARBA" id="ARBA00004606"/>
    </source>
</evidence>
<evidence type="ECO:0000313" key="13">
    <source>
        <dbReference type="Proteomes" id="UP000277204"/>
    </source>
</evidence>
<comment type="similarity">
    <text evidence="3">Belongs to the glycosyltransferase 31 family. Beta3-Gal-T subfamily.</text>
</comment>
<keyword evidence="7" id="KW-0812">Transmembrane</keyword>
<dbReference type="AlphaFoldDB" id="A0A183LQ26"/>
<dbReference type="Proteomes" id="UP000277204">
    <property type="component" value="Unassembled WGS sequence"/>
</dbReference>
<dbReference type="EC" id="2.4.1.122" evidence="4"/>
<keyword evidence="10" id="KW-1133">Transmembrane helix</keyword>
<dbReference type="GO" id="GO:0016020">
    <property type="term" value="C:membrane"/>
    <property type="evidence" value="ECO:0007669"/>
    <property type="project" value="UniProtKB-SubCell"/>
</dbReference>
<sequence>MFFETRKFLPLFVGIMIGIIVISLKPRFENKVILCTNDKSRKKHTDLHPKIRKQYKIQSNKAVEQTYLMNIEEAKKLHLSIRILCYINTIPKTHRTKAIYVKNSWAKRCTKYLFMSSVYDKELPTIKLNLSYPESRQHLWSKMRAILRYVYQYRDDYDYFLKADDDTFVIMENLRSVLHQHNPKDPFMIGYNFPYLTKNGYFSGGAGYVLSQEALKRIVEQAIDKHPSCPTYDEDKEDVKLSMCGQPVGVKLYHMVDLNGTFPFTWRREQRNYYLFQWRSLEGEFLSLVHPKKRAKNSKSPATTSKSVDHLHDPSVRICIYIFCNSNNLFSIDLKDLLSDHLISLHYIQPFYMYLLEFVLYHLRPIQEMDYLNA</sequence>
<evidence type="ECO:0000256" key="8">
    <source>
        <dbReference type="ARBA" id="ARBA00022741"/>
    </source>
</evidence>
<evidence type="ECO:0000256" key="10">
    <source>
        <dbReference type="ARBA" id="ARBA00022989"/>
    </source>
</evidence>
<dbReference type="GO" id="GO:0016263">
    <property type="term" value="F:glycoprotein-N-acetylgalactosamine 3-beta-galactosyltransferase activity"/>
    <property type="evidence" value="ECO:0007669"/>
    <property type="project" value="UniProtKB-EC"/>
</dbReference>
<evidence type="ECO:0000256" key="3">
    <source>
        <dbReference type="ARBA" id="ARBA00006462"/>
    </source>
</evidence>
<dbReference type="UniPathway" id="UPA00378"/>
<name>A0A183LQ26_9TREM</name>
<dbReference type="PANTHER" id="PTHR23033">
    <property type="entry name" value="BETA1,3-GALACTOSYLTRANSFERASE"/>
    <property type="match status" value="1"/>
</dbReference>
<proteinExistence type="inferred from homology"/>
<dbReference type="EMBL" id="UZAI01002118">
    <property type="protein sequence ID" value="VDO68441.1"/>
    <property type="molecule type" value="Genomic_DNA"/>
</dbReference>
<evidence type="ECO:0000256" key="5">
    <source>
        <dbReference type="ARBA" id="ARBA00022676"/>
    </source>
</evidence>
<dbReference type="PANTHER" id="PTHR23033:SF8">
    <property type="entry name" value="HEXOSYLTRANSFERASE"/>
    <property type="match status" value="1"/>
</dbReference>
<evidence type="ECO:0000313" key="12">
    <source>
        <dbReference type="EMBL" id="VDO68441.1"/>
    </source>
</evidence>
<dbReference type="Gene3D" id="3.90.550.50">
    <property type="match status" value="1"/>
</dbReference>
<keyword evidence="6" id="KW-0808">Transferase</keyword>
<dbReference type="Pfam" id="PF02434">
    <property type="entry name" value="Fringe"/>
    <property type="match status" value="1"/>
</dbReference>
<reference evidence="12 13" key="1">
    <citation type="submission" date="2018-11" db="EMBL/GenBank/DDBJ databases">
        <authorList>
            <consortium name="Pathogen Informatics"/>
        </authorList>
    </citation>
    <scope>NUCLEOTIDE SEQUENCE [LARGE SCALE GENOMIC DNA]</scope>
    <source>
        <strain evidence="12 13">Zambia</strain>
    </source>
</reference>
<keyword evidence="8" id="KW-0547">Nucleotide-binding</keyword>
<organism evidence="12 13">
    <name type="scientific">Schistosoma margrebowiei</name>
    <dbReference type="NCBI Taxonomy" id="48269"/>
    <lineage>
        <taxon>Eukaryota</taxon>
        <taxon>Metazoa</taxon>
        <taxon>Spiralia</taxon>
        <taxon>Lophotrochozoa</taxon>
        <taxon>Platyhelminthes</taxon>
        <taxon>Trematoda</taxon>
        <taxon>Digenea</taxon>
        <taxon>Strigeidida</taxon>
        <taxon>Schistosomatoidea</taxon>
        <taxon>Schistosomatidae</taxon>
        <taxon>Schistosoma</taxon>
    </lineage>
</organism>
<evidence type="ECO:0000256" key="11">
    <source>
        <dbReference type="ARBA" id="ARBA00023136"/>
    </source>
</evidence>
<dbReference type="GO" id="GO:0000166">
    <property type="term" value="F:nucleotide binding"/>
    <property type="evidence" value="ECO:0007669"/>
    <property type="project" value="UniProtKB-KW"/>
</dbReference>
<keyword evidence="11" id="KW-0472">Membrane</keyword>
<evidence type="ECO:0000256" key="4">
    <source>
        <dbReference type="ARBA" id="ARBA00012557"/>
    </source>
</evidence>
<accession>A0A183LQ26</accession>
<evidence type="ECO:0000256" key="6">
    <source>
        <dbReference type="ARBA" id="ARBA00022679"/>
    </source>
</evidence>
<keyword evidence="13" id="KW-1185">Reference proteome</keyword>
<comment type="pathway">
    <text evidence="2">Protein modification; protein glycosylation.</text>
</comment>
<dbReference type="InterPro" id="IPR003378">
    <property type="entry name" value="Fringe-like_glycosylTrfase"/>
</dbReference>
<dbReference type="STRING" id="48269.A0A183LQ26"/>
<comment type="subcellular location">
    <subcellularLocation>
        <location evidence="1">Membrane</location>
        <topology evidence="1">Single-pass type II membrane protein</topology>
    </subcellularLocation>
</comment>
<protein>
    <recommendedName>
        <fullName evidence="4">N-acetylgalactosaminide beta-1,3-galactosyltransferase</fullName>
        <ecNumber evidence="4">2.4.1.122</ecNumber>
    </recommendedName>
</protein>
<keyword evidence="9" id="KW-0735">Signal-anchor</keyword>
<dbReference type="InterPro" id="IPR026050">
    <property type="entry name" value="C1GALT1/C1GALT1_chp1"/>
</dbReference>
<evidence type="ECO:0000256" key="9">
    <source>
        <dbReference type="ARBA" id="ARBA00022968"/>
    </source>
</evidence>
<evidence type="ECO:0000256" key="2">
    <source>
        <dbReference type="ARBA" id="ARBA00004922"/>
    </source>
</evidence>
<gene>
    <name evidence="12" type="ORF">SMRZ_LOCUS5901</name>
</gene>
<keyword evidence="5" id="KW-0328">Glycosyltransferase</keyword>